<dbReference type="CDD" id="cd01221">
    <property type="entry name" value="PH_ephexin"/>
    <property type="match status" value="1"/>
</dbReference>
<feature type="compositionally biased region" description="Pro residues" evidence="3">
    <location>
        <begin position="963"/>
        <end position="975"/>
    </location>
</feature>
<dbReference type="CDD" id="cd11793">
    <property type="entry name" value="SH3_ephexin1_like"/>
    <property type="match status" value="1"/>
</dbReference>
<dbReference type="Proteomes" id="UP000019118">
    <property type="component" value="Unassembled WGS sequence"/>
</dbReference>
<dbReference type="Gene3D" id="2.30.29.30">
    <property type="entry name" value="Pleckstrin-homology domain (PH domain)/Phosphotyrosine-binding domain (PTB)"/>
    <property type="match status" value="1"/>
</dbReference>
<dbReference type="GO" id="GO:0005085">
    <property type="term" value="F:guanyl-nucleotide exchange factor activity"/>
    <property type="evidence" value="ECO:0007669"/>
    <property type="project" value="InterPro"/>
</dbReference>
<dbReference type="InterPro" id="IPR035899">
    <property type="entry name" value="DBL_dom_sf"/>
</dbReference>
<feature type="region of interest" description="Disordered" evidence="3">
    <location>
        <begin position="460"/>
        <end position="481"/>
    </location>
</feature>
<keyword evidence="4" id="KW-0472">Membrane</keyword>
<evidence type="ECO:0000256" key="3">
    <source>
        <dbReference type="SAM" id="MobiDB-lite"/>
    </source>
</evidence>
<dbReference type="Gene3D" id="2.30.30.40">
    <property type="entry name" value="SH3 Domains"/>
    <property type="match status" value="1"/>
</dbReference>
<reference evidence="7" key="2">
    <citation type="submission" date="2024-08" db="UniProtKB">
        <authorList>
            <consortium name="EnsemblMetazoa"/>
        </authorList>
    </citation>
    <scope>IDENTIFICATION</scope>
</reference>
<keyword evidence="4" id="KW-0812">Transmembrane</keyword>
<name>A0AAR5QEL8_DENPD</name>
<evidence type="ECO:0008006" key="9">
    <source>
        <dbReference type="Google" id="ProtNLM"/>
    </source>
</evidence>
<keyword evidence="8" id="KW-1185">Reference proteome</keyword>
<dbReference type="InterPro" id="IPR036028">
    <property type="entry name" value="SH3-like_dom_sf"/>
</dbReference>
<evidence type="ECO:0000313" key="8">
    <source>
        <dbReference type="Proteomes" id="UP000019118"/>
    </source>
</evidence>
<dbReference type="InterPro" id="IPR047270">
    <property type="entry name" value="PH_ephexin"/>
</dbReference>
<feature type="compositionally biased region" description="Basic and acidic residues" evidence="3">
    <location>
        <begin position="767"/>
        <end position="776"/>
    </location>
</feature>
<dbReference type="SUPFAM" id="SSF50044">
    <property type="entry name" value="SH3-domain"/>
    <property type="match status" value="1"/>
</dbReference>
<dbReference type="InterPro" id="IPR001452">
    <property type="entry name" value="SH3_domain"/>
</dbReference>
<evidence type="ECO:0000259" key="5">
    <source>
        <dbReference type="PROSITE" id="PS50002"/>
    </source>
</evidence>
<proteinExistence type="predicted"/>
<reference evidence="8" key="1">
    <citation type="journal article" date="2013" name="Genome Biol.">
        <title>Draft genome of the mountain pine beetle, Dendroctonus ponderosae Hopkins, a major forest pest.</title>
        <authorList>
            <person name="Keeling C.I."/>
            <person name="Yuen M.M."/>
            <person name="Liao N.Y."/>
            <person name="Docking T.R."/>
            <person name="Chan S.K."/>
            <person name="Taylor G.A."/>
            <person name="Palmquist D.L."/>
            <person name="Jackman S.D."/>
            <person name="Nguyen A."/>
            <person name="Li M."/>
            <person name="Henderson H."/>
            <person name="Janes J.K."/>
            <person name="Zhao Y."/>
            <person name="Pandoh P."/>
            <person name="Moore R."/>
            <person name="Sperling F.A."/>
            <person name="Huber D.P."/>
            <person name="Birol I."/>
            <person name="Jones S.J."/>
            <person name="Bohlmann J."/>
        </authorList>
    </citation>
    <scope>NUCLEOTIDE SEQUENCE</scope>
</reference>
<dbReference type="PROSITE" id="PS50002">
    <property type="entry name" value="SH3"/>
    <property type="match status" value="1"/>
</dbReference>
<dbReference type="InterPro" id="IPR047271">
    <property type="entry name" value="Ephexin-like"/>
</dbReference>
<feature type="region of interest" description="Disordered" evidence="3">
    <location>
        <begin position="633"/>
        <end position="695"/>
    </location>
</feature>
<evidence type="ECO:0000256" key="4">
    <source>
        <dbReference type="SAM" id="Phobius"/>
    </source>
</evidence>
<feature type="region of interest" description="Disordered" evidence="3">
    <location>
        <begin position="727"/>
        <end position="795"/>
    </location>
</feature>
<feature type="compositionally biased region" description="Acidic residues" evidence="3">
    <location>
        <begin position="750"/>
        <end position="765"/>
    </location>
</feature>
<dbReference type="SMART" id="SM00326">
    <property type="entry name" value="SH3"/>
    <property type="match status" value="1"/>
</dbReference>
<keyword evidence="1 2" id="KW-0728">SH3 domain</keyword>
<accession>A0AAR5QEL8</accession>
<feature type="transmembrane region" description="Helical" evidence="4">
    <location>
        <begin position="12"/>
        <end position="28"/>
    </location>
</feature>
<dbReference type="PANTHER" id="PTHR12845:SF5">
    <property type="entry name" value="EPHEXIN, ISOFORM D"/>
    <property type="match status" value="1"/>
</dbReference>
<dbReference type="InterPro" id="IPR001849">
    <property type="entry name" value="PH_domain"/>
</dbReference>
<dbReference type="CDD" id="cd00160">
    <property type="entry name" value="RhoGEF"/>
    <property type="match status" value="1"/>
</dbReference>
<evidence type="ECO:0000256" key="1">
    <source>
        <dbReference type="ARBA" id="ARBA00022443"/>
    </source>
</evidence>
<dbReference type="SUPFAM" id="SSF50729">
    <property type="entry name" value="PH domain-like"/>
    <property type="match status" value="1"/>
</dbReference>
<dbReference type="PROSITE" id="PS50010">
    <property type="entry name" value="DH_2"/>
    <property type="match status" value="1"/>
</dbReference>
<dbReference type="Pfam" id="PF00018">
    <property type="entry name" value="SH3_1"/>
    <property type="match status" value="1"/>
</dbReference>
<dbReference type="EnsemblMetazoa" id="XM_019916077.1">
    <property type="protein sequence ID" value="XP_019771636.1"/>
    <property type="gene ID" value="LOC109545412"/>
</dbReference>
<dbReference type="InterPro" id="IPR000219">
    <property type="entry name" value="DH_dom"/>
</dbReference>
<dbReference type="SUPFAM" id="SSF48065">
    <property type="entry name" value="DBL homology domain (DH-domain)"/>
    <property type="match status" value="1"/>
</dbReference>
<dbReference type="SMART" id="SM00325">
    <property type="entry name" value="RhoGEF"/>
    <property type="match status" value="1"/>
</dbReference>
<dbReference type="Pfam" id="PF00621">
    <property type="entry name" value="RhoGEF"/>
    <property type="match status" value="1"/>
</dbReference>
<feature type="region of interest" description="Disordered" evidence="3">
    <location>
        <begin position="585"/>
        <end position="605"/>
    </location>
</feature>
<evidence type="ECO:0000256" key="2">
    <source>
        <dbReference type="PROSITE-ProRule" id="PRU00192"/>
    </source>
</evidence>
<feature type="domain" description="DH" evidence="6">
    <location>
        <begin position="1194"/>
        <end position="1377"/>
    </location>
</feature>
<dbReference type="SMART" id="SM00233">
    <property type="entry name" value="PH"/>
    <property type="match status" value="1"/>
</dbReference>
<organism evidence="7 8">
    <name type="scientific">Dendroctonus ponderosae</name>
    <name type="common">Mountain pine beetle</name>
    <dbReference type="NCBI Taxonomy" id="77166"/>
    <lineage>
        <taxon>Eukaryota</taxon>
        <taxon>Metazoa</taxon>
        <taxon>Ecdysozoa</taxon>
        <taxon>Arthropoda</taxon>
        <taxon>Hexapoda</taxon>
        <taxon>Insecta</taxon>
        <taxon>Pterygota</taxon>
        <taxon>Neoptera</taxon>
        <taxon>Endopterygota</taxon>
        <taxon>Coleoptera</taxon>
        <taxon>Polyphaga</taxon>
        <taxon>Cucujiformia</taxon>
        <taxon>Curculionidae</taxon>
        <taxon>Scolytinae</taxon>
        <taxon>Dendroctonus</taxon>
    </lineage>
</organism>
<sequence>MIRLELSWENCEQFIVLLLVSLLLYIMIRMETKISAVAWQQPLALNPGPIIFDIPYQKVALYPVLRNYRSNHSFLHSPKLRDSILESKKAFLSQSLSDEKPEDEQMEEKPLLGAVQEIRRPPCKKISFKIKKQSSLYRRSTGAPKVTNIPLNKVAELTKKFNEMVDNNSLWDEHSLKSLVKRVDSATSDSVRPALVHRDSEKVSRKPSVKTKPVLEPKKIVLKKTTKKSSIKRQNSDKLKIRAKFQEKAEANGKPAEAANRPTTLNLNLNIPKAIIETSPNGTSVKAAIEIFEKRSSILLPKSELAVAAPKPKPLIPEKPQLAKKMPTKPSVLTTAKDIPENKTEQFESEFEEDKVEIINIPAVLPQRRCDSMYETLNMKKVQTPALKCRSVDDLNTEVQSASVIPNSSFLWRDKSPSVSSSRSSINAQFQERLNNAECNATALPSAKPVKPHALKSVKRKMPLPQESPGASRKTRDVPDYEEISTSFTEETLLNEETFKGYDEITKPLNEVEILDASTEETPYEVIEETAKAKEDDKHYEEIRKGEKIYEELSSMTSKLDDGYEPIGNQRCSLARPENIYETLPHSTLPRRQEPLPPRPPSSTINEEIEYNCYESIYTKKDGYYESIYGSQLTTDSGSNRDSVVSSDHQTNSLYGQPLPRWEYNNENTYYKPPSDVSDRVSERSDEWEDVTDNEERESGFIVVRERHKGKKPGWSQHFREQLSKTLKEGNTPVGDESDHHYESLHTAKEEEDYDYDSFESDTESESSMHKTRVLDDSGIDVSNSKLPEPPNNQSYGLMKFAEKNMKKISRNFTMNITKSLTRMRKHMSKTEDNTSGSNADVKKPKRPAPTYENVETRNPALKTTIYSQPIIIEPKPTSESQPSEEQDKMKTISRPKGGFLTKFRRSMSLSVESANEVTSNLNGGRTKSTFYLTDAIDIDSSEKQSSSEKSLSPVVRHGRPAPMRPTSPPPPAPITQPELRTSNRKDGKSSSWYADSGVFKNIDQTKRPNTFWYAEVGLYQSNSSPSTSSAENSGSNLSVPIKPFEIPRPSLKPSDFINQDDKEQYNNIKNENPYYADSVNSFSSIETKQEDSLKQEIQLRLQDEPLYQFYDAAVLDSISYADTSDFEASDSDNYEDVSEEAVIKNNVSKHRPSAMELVSPKRDSMCFNKSLWCEIPEVLNSSVLSTLSGHQKKLQEAKFEILTSEASYLNSLNVLNDHFLNSFRTNHLISKEERNVLFGHVEDVRNSSEKLLHDLEKCWQDNILLHGICDIVQKHAEENFNVYIPYCENQVQFDEVLKSLKERLGFTEFLRHLEMSEACQSLSLYSFLMLPMQRITRWPLLVDAVLKRLSQQDSEYFACQFALGTLNKIVGQCNEAARQKERETELIKLAKQLEFPQAIPHIPLIAPERWLVRCGPVIHMQPRNEDTKLTFGKRFSKTTVHLFLFNDLFVVAKEKGDKSYIVQQYCHRNLVELSSSEVALSVPAKEAQGKNLIFLTVLENQDGKMIEYLLACSCESDKERWVEALTPPKSEDPEETLYDCWDCPQVFAVHNYTASQPDELALAKNDVINVLRKMADGWYHGEKIRDGQTGWFPANHTVEIANVHVRARNLKQRYRLLAHTENYLKSK</sequence>
<feature type="compositionally biased region" description="Acidic residues" evidence="3">
    <location>
        <begin position="686"/>
        <end position="695"/>
    </location>
</feature>
<feature type="compositionally biased region" description="Polar residues" evidence="3">
    <location>
        <begin position="781"/>
        <end position="795"/>
    </location>
</feature>
<keyword evidence="4" id="KW-1133">Transmembrane helix</keyword>
<evidence type="ECO:0000313" key="7">
    <source>
        <dbReference type="EnsemblMetazoa" id="XP_019771636.1"/>
    </source>
</evidence>
<feature type="region of interest" description="Disordered" evidence="3">
    <location>
        <begin position="824"/>
        <end position="853"/>
    </location>
</feature>
<feature type="compositionally biased region" description="Basic and acidic residues" evidence="3">
    <location>
        <begin position="737"/>
        <end position="749"/>
    </location>
</feature>
<feature type="compositionally biased region" description="Polar residues" evidence="3">
    <location>
        <begin position="633"/>
        <end position="655"/>
    </location>
</feature>
<protein>
    <recommendedName>
        <fullName evidence="9">DH domain-containing protein</fullName>
    </recommendedName>
</protein>
<dbReference type="PANTHER" id="PTHR12845">
    <property type="entry name" value="GUANINE NUCLEOTIDE EXCHANGE FACTOR"/>
    <property type="match status" value="1"/>
</dbReference>
<evidence type="ECO:0000259" key="6">
    <source>
        <dbReference type="PROSITE" id="PS50010"/>
    </source>
</evidence>
<feature type="region of interest" description="Disordered" evidence="3">
    <location>
        <begin position="940"/>
        <end position="995"/>
    </location>
</feature>
<dbReference type="InterPro" id="IPR011993">
    <property type="entry name" value="PH-like_dom_sf"/>
</dbReference>
<dbReference type="Gene3D" id="1.20.900.10">
    <property type="entry name" value="Dbl homology (DH) domain"/>
    <property type="match status" value="1"/>
</dbReference>
<feature type="domain" description="SH3" evidence="5">
    <location>
        <begin position="1542"/>
        <end position="1603"/>
    </location>
</feature>
<feature type="region of interest" description="Disordered" evidence="3">
    <location>
        <begin position="183"/>
        <end position="210"/>
    </location>
</feature>